<evidence type="ECO:0000256" key="4">
    <source>
        <dbReference type="ARBA" id="ARBA00022793"/>
    </source>
</evidence>
<evidence type="ECO:0000313" key="8">
    <source>
        <dbReference type="Proteomes" id="UP000236642"/>
    </source>
</evidence>
<accession>A0A2H5Y3I2</accession>
<dbReference type="Proteomes" id="UP000236642">
    <property type="component" value="Unassembled WGS sequence"/>
</dbReference>
<dbReference type="Gene3D" id="3.20.20.70">
    <property type="entry name" value="Aldolase class I"/>
    <property type="match status" value="1"/>
</dbReference>
<dbReference type="SUPFAM" id="SSF51366">
    <property type="entry name" value="Ribulose-phoshate binding barrel"/>
    <property type="match status" value="1"/>
</dbReference>
<dbReference type="EC" id="4.1.1.23" evidence="2"/>
<organism evidence="7 8">
    <name type="scientific">Candidatus Thermoflexus japonica</name>
    <dbReference type="NCBI Taxonomy" id="2035417"/>
    <lineage>
        <taxon>Bacteria</taxon>
        <taxon>Bacillati</taxon>
        <taxon>Chloroflexota</taxon>
        <taxon>Thermoflexia</taxon>
        <taxon>Thermoflexales</taxon>
        <taxon>Thermoflexaceae</taxon>
        <taxon>Thermoflexus</taxon>
    </lineage>
</organism>
<keyword evidence="7" id="KW-0456">Lyase</keyword>
<evidence type="ECO:0000313" key="7">
    <source>
        <dbReference type="EMBL" id="GBD08009.1"/>
    </source>
</evidence>
<comment type="caution">
    <text evidence="7">The sequence shown here is derived from an EMBL/GenBank/DDBJ whole genome shotgun (WGS) entry which is preliminary data.</text>
</comment>
<sequence length="260" mass="28612">MPGHPDFWGKLRKAHQERRTRLGLALPIRMDHMPAPMLPVDDPIFPFGRAIVDGVGDQVCAWAIPVMSFLAEGAAGMVAMERLIRYLPNDLPILLDLRWRDPGSAERCARAAFEAWGVDGVTVAPEFPAEAAHAFAAYRGGAVFWWIGEAEELPQARRHARDAHARGIPAGLAFSALAEIPARDLEGLPWIALDVRSPSMLSRAASGPPPAVVFVGEPILYASRRMDFQEAAREAAKRWRQEVAAYFPADDPLHRPCDPT</sequence>
<gene>
    <name evidence="7" type="primary">pyrF_1</name>
    <name evidence="7" type="ORF">HRbin22_00236</name>
</gene>
<dbReference type="PANTHER" id="PTHR43375:SF1">
    <property type="entry name" value="OROTIDINE 5'-PHOSPHATE DECARBOXYLASE"/>
    <property type="match status" value="1"/>
</dbReference>
<comment type="pathway">
    <text evidence="1">Pyrimidine metabolism; UMP biosynthesis via de novo pathway; UMP from orotate: step 2/2.</text>
</comment>
<reference evidence="8" key="1">
    <citation type="submission" date="2017-09" db="EMBL/GenBank/DDBJ databases">
        <title>Metaegenomics of thermophilic ammonia-oxidizing enrichment culture.</title>
        <authorList>
            <person name="Kato S."/>
            <person name="Suzuki K."/>
        </authorList>
    </citation>
    <scope>NUCLEOTIDE SEQUENCE [LARGE SCALE GENOMIC DNA]</scope>
</reference>
<evidence type="ECO:0000256" key="1">
    <source>
        <dbReference type="ARBA" id="ARBA00004861"/>
    </source>
</evidence>
<dbReference type="PANTHER" id="PTHR43375">
    <property type="entry name" value="OROTIDINE 5'-PHOSPHATE DECARBOXYLASE"/>
    <property type="match status" value="1"/>
</dbReference>
<protein>
    <recommendedName>
        <fullName evidence="3">Orotidine 5'-phosphate decarboxylase</fullName>
        <ecNumber evidence="2">4.1.1.23</ecNumber>
    </recommendedName>
    <alternativeName>
        <fullName evidence="6">OMP decarboxylase</fullName>
    </alternativeName>
</protein>
<dbReference type="InterPro" id="IPR013785">
    <property type="entry name" value="Aldolase_TIM"/>
</dbReference>
<dbReference type="InterPro" id="IPR011995">
    <property type="entry name" value="OMPdecase_type-2"/>
</dbReference>
<evidence type="ECO:0000256" key="6">
    <source>
        <dbReference type="ARBA" id="ARBA00033428"/>
    </source>
</evidence>
<dbReference type="AlphaFoldDB" id="A0A2H5Y3I2"/>
<evidence type="ECO:0000256" key="5">
    <source>
        <dbReference type="ARBA" id="ARBA00022975"/>
    </source>
</evidence>
<proteinExistence type="predicted"/>
<name>A0A2H5Y3I2_9CHLR</name>
<keyword evidence="4" id="KW-0210">Decarboxylase</keyword>
<evidence type="ECO:0000256" key="3">
    <source>
        <dbReference type="ARBA" id="ARBA00021923"/>
    </source>
</evidence>
<dbReference type="GO" id="GO:0004590">
    <property type="term" value="F:orotidine-5'-phosphate decarboxylase activity"/>
    <property type="evidence" value="ECO:0007669"/>
    <property type="project" value="UniProtKB-EC"/>
</dbReference>
<keyword evidence="5" id="KW-0665">Pyrimidine biosynthesis</keyword>
<evidence type="ECO:0000256" key="2">
    <source>
        <dbReference type="ARBA" id="ARBA00012321"/>
    </source>
</evidence>
<dbReference type="EMBL" id="BEHY01000003">
    <property type="protein sequence ID" value="GBD08009.1"/>
    <property type="molecule type" value="Genomic_DNA"/>
</dbReference>
<dbReference type="GO" id="GO:0006221">
    <property type="term" value="P:pyrimidine nucleotide biosynthetic process"/>
    <property type="evidence" value="ECO:0007669"/>
    <property type="project" value="UniProtKB-KW"/>
</dbReference>
<dbReference type="InterPro" id="IPR011060">
    <property type="entry name" value="RibuloseP-bd_barrel"/>
</dbReference>